<dbReference type="SFLD" id="SFLDG01200">
    <property type="entry name" value="SUF1.1"/>
    <property type="match status" value="1"/>
</dbReference>
<dbReference type="InterPro" id="IPR012336">
    <property type="entry name" value="Thioredoxin-like_fold"/>
</dbReference>
<evidence type="ECO:0000259" key="1">
    <source>
        <dbReference type="Pfam" id="PF17171"/>
    </source>
</evidence>
<dbReference type="PANTHER" id="PTHR12289">
    <property type="entry name" value="METAXIN RELATED"/>
    <property type="match status" value="1"/>
</dbReference>
<dbReference type="SUPFAM" id="SSF52833">
    <property type="entry name" value="Thioredoxin-like"/>
    <property type="match status" value="1"/>
</dbReference>
<evidence type="ECO:0008006" key="5">
    <source>
        <dbReference type="Google" id="ProtNLM"/>
    </source>
</evidence>
<evidence type="ECO:0000313" key="4">
    <source>
        <dbReference type="Proteomes" id="UP000032680"/>
    </source>
</evidence>
<reference evidence="3 4" key="1">
    <citation type="submission" date="2012-11" db="EMBL/GenBank/DDBJ databases">
        <title>Whole genome sequence of Acidisphaera rubrifaciens HS-AP3.</title>
        <authorList>
            <person name="Azuma Y."/>
            <person name="Higashiura N."/>
            <person name="Hirakawa H."/>
            <person name="Matsushita K."/>
        </authorList>
    </citation>
    <scope>NUCLEOTIDE SEQUENCE [LARGE SCALE GENOMIC DNA]</scope>
    <source>
        <strain evidence="3 4">HS-AP3</strain>
    </source>
</reference>
<feature type="domain" description="Thioredoxin-like fold" evidence="2">
    <location>
        <begin position="18"/>
        <end position="113"/>
    </location>
</feature>
<dbReference type="Proteomes" id="UP000032680">
    <property type="component" value="Unassembled WGS sequence"/>
</dbReference>
<evidence type="ECO:0000259" key="2">
    <source>
        <dbReference type="Pfam" id="PF17172"/>
    </source>
</evidence>
<gene>
    <name evidence="3" type="ORF">Asru_0481_06</name>
</gene>
<dbReference type="RefSeq" id="WP_048862111.1">
    <property type="nucleotide sequence ID" value="NZ_BANB01000481.1"/>
</dbReference>
<dbReference type="SFLD" id="SFLDS00019">
    <property type="entry name" value="Glutathione_Transferase_(cytos"/>
    <property type="match status" value="1"/>
</dbReference>
<dbReference type="InterPro" id="IPR026928">
    <property type="entry name" value="FAX/IsoI-like"/>
</dbReference>
<dbReference type="PANTHER" id="PTHR12289:SF41">
    <property type="entry name" value="FAILED AXON CONNECTIONS-RELATED"/>
    <property type="match status" value="1"/>
</dbReference>
<dbReference type="InterPro" id="IPR040079">
    <property type="entry name" value="Glutathione_S-Trfase"/>
</dbReference>
<feature type="domain" description="Metaxin glutathione S-transferase" evidence="1">
    <location>
        <begin position="164"/>
        <end position="221"/>
    </location>
</feature>
<keyword evidence="4" id="KW-1185">Reference proteome</keyword>
<evidence type="ECO:0000313" key="3">
    <source>
        <dbReference type="EMBL" id="GAN77850.1"/>
    </source>
</evidence>
<proteinExistence type="predicted"/>
<organism evidence="3 4">
    <name type="scientific">Acidisphaera rubrifaciens HS-AP3</name>
    <dbReference type="NCBI Taxonomy" id="1231350"/>
    <lineage>
        <taxon>Bacteria</taxon>
        <taxon>Pseudomonadati</taxon>
        <taxon>Pseudomonadota</taxon>
        <taxon>Alphaproteobacteria</taxon>
        <taxon>Acetobacterales</taxon>
        <taxon>Acetobacteraceae</taxon>
        <taxon>Acidisphaera</taxon>
    </lineage>
</organism>
<dbReference type="InterPro" id="IPR033468">
    <property type="entry name" value="Metaxin_GST"/>
</dbReference>
<dbReference type="SFLD" id="SFLDG01180">
    <property type="entry name" value="SUF1"/>
    <property type="match status" value="1"/>
</dbReference>
<dbReference type="InterPro" id="IPR036249">
    <property type="entry name" value="Thioredoxin-like_sf"/>
</dbReference>
<name>A0A0D6P7V4_9PROT</name>
<comment type="caution">
    <text evidence="3">The sequence shown here is derived from an EMBL/GenBank/DDBJ whole genome shotgun (WGS) entry which is preliminary data.</text>
</comment>
<dbReference type="Pfam" id="PF17172">
    <property type="entry name" value="GST_N_4"/>
    <property type="match status" value="1"/>
</dbReference>
<dbReference type="AlphaFoldDB" id="A0A0D6P7V4"/>
<sequence>MMTLYSYPGLFGVADNNPFGLKVYAFMKLCGLPFRHEHIFDASAAPRGQLPYLLDGDAAIGDSDTIIAHLITHKGLDIDRALTPQERDTDLLVRRTLDDLYWVMSYSRWKDDRFWPLFRDAILRTHPAVTAEGMQAARDYNFKRYHFQGIGRYEPEAAYARGIADLRVLAHLIPADGFLFGAKPGSIDAGIYGFTANIHFYDIDTPLKAFLASQTNLVRHCLAIHEAIGRRD</sequence>
<accession>A0A0D6P7V4</accession>
<protein>
    <recommendedName>
        <fullName evidence="5">Glutathione S-transferase</fullName>
    </recommendedName>
</protein>
<dbReference type="EMBL" id="BANB01000481">
    <property type="protein sequence ID" value="GAN77850.1"/>
    <property type="molecule type" value="Genomic_DNA"/>
</dbReference>
<dbReference type="Pfam" id="PF17171">
    <property type="entry name" value="GST_C_6"/>
    <property type="match status" value="1"/>
</dbReference>
<dbReference type="OrthoDB" id="7664269at2"/>
<dbReference type="InterPro" id="IPR050931">
    <property type="entry name" value="Mito_Protein_Transport_Metaxin"/>
</dbReference>